<name>A0ABQ7GUS6_DUNSA</name>
<reference evidence="1" key="1">
    <citation type="submission" date="2017-08" db="EMBL/GenBank/DDBJ databases">
        <authorList>
            <person name="Polle J.E."/>
            <person name="Barry K."/>
            <person name="Cushman J."/>
            <person name="Schmutz J."/>
            <person name="Tran D."/>
            <person name="Hathwaick L.T."/>
            <person name="Yim W.C."/>
            <person name="Jenkins J."/>
            <person name="Mckie-Krisberg Z.M."/>
            <person name="Prochnik S."/>
            <person name="Lindquist E."/>
            <person name="Dockter R.B."/>
            <person name="Adam C."/>
            <person name="Molina H."/>
            <person name="Bunkerborg J."/>
            <person name="Jin E."/>
            <person name="Buchheim M."/>
            <person name="Magnuson J."/>
        </authorList>
    </citation>
    <scope>NUCLEOTIDE SEQUENCE</scope>
    <source>
        <strain evidence="1">CCAP 19/18</strain>
    </source>
</reference>
<sequence length="207" mass="22833">MALSQKQFSAVMCGSARSCGGASASKALRPQTFRALRTYIRHPRLQPVRDSDGSGCATMDAVDVEKLVATTSSNGNLFTPTFKAALAAALQRGHCGKDLRNILESQEEEETLGDQEQILEAALRASQSNLARLQSIRANAQRLADAEARQAERLQYALNKARSDAAYYKGIEEMSEQVSWESRECKAKYAANVIMQEVERLEAMSYY</sequence>
<accession>A0ABQ7GUS6</accession>
<dbReference type="Proteomes" id="UP000815325">
    <property type="component" value="Unassembled WGS sequence"/>
</dbReference>
<evidence type="ECO:0000313" key="1">
    <source>
        <dbReference type="EMBL" id="KAF5838357.1"/>
    </source>
</evidence>
<proteinExistence type="predicted"/>
<organism evidence="1 2">
    <name type="scientific">Dunaliella salina</name>
    <name type="common">Green alga</name>
    <name type="synonym">Protococcus salinus</name>
    <dbReference type="NCBI Taxonomy" id="3046"/>
    <lineage>
        <taxon>Eukaryota</taxon>
        <taxon>Viridiplantae</taxon>
        <taxon>Chlorophyta</taxon>
        <taxon>core chlorophytes</taxon>
        <taxon>Chlorophyceae</taxon>
        <taxon>CS clade</taxon>
        <taxon>Chlamydomonadales</taxon>
        <taxon>Dunaliellaceae</taxon>
        <taxon>Dunaliella</taxon>
    </lineage>
</organism>
<keyword evidence="2" id="KW-1185">Reference proteome</keyword>
<gene>
    <name evidence="1" type="ORF">DUNSADRAFT_2967</name>
</gene>
<comment type="caution">
    <text evidence="1">The sequence shown here is derived from an EMBL/GenBank/DDBJ whole genome shotgun (WGS) entry which is preliminary data.</text>
</comment>
<protein>
    <submittedName>
        <fullName evidence="1">Uncharacterized protein</fullName>
    </submittedName>
</protein>
<dbReference type="EMBL" id="MU069581">
    <property type="protein sequence ID" value="KAF5838357.1"/>
    <property type="molecule type" value="Genomic_DNA"/>
</dbReference>
<evidence type="ECO:0000313" key="2">
    <source>
        <dbReference type="Proteomes" id="UP000815325"/>
    </source>
</evidence>